<keyword evidence="7" id="KW-0832">Ubl conjugation</keyword>
<dbReference type="GO" id="GO:0000463">
    <property type="term" value="P:maturation of LSU-rRNA from tricistronic rRNA transcript (SSU-rRNA, 5.8S rRNA, LSU-rRNA)"/>
    <property type="evidence" value="ECO:0007669"/>
    <property type="project" value="TreeGrafter"/>
</dbReference>
<organism evidence="16 17">
    <name type="scientific">Pristionchus fissidentatus</name>
    <dbReference type="NCBI Taxonomy" id="1538716"/>
    <lineage>
        <taxon>Eukaryota</taxon>
        <taxon>Metazoa</taxon>
        <taxon>Ecdysozoa</taxon>
        <taxon>Nematoda</taxon>
        <taxon>Chromadorea</taxon>
        <taxon>Rhabditida</taxon>
        <taxon>Rhabditina</taxon>
        <taxon>Diplogasteromorpha</taxon>
        <taxon>Diplogasteroidea</taxon>
        <taxon>Neodiplogasteridae</taxon>
        <taxon>Pristionchus</taxon>
    </lineage>
</organism>
<comment type="caution">
    <text evidence="16">The sequence shown here is derived from an EMBL/GenBank/DDBJ whole genome shotgun (WGS) entry which is preliminary data.</text>
</comment>
<dbReference type="GO" id="GO:0000492">
    <property type="term" value="P:box C/D snoRNP assembly"/>
    <property type="evidence" value="ECO:0007669"/>
    <property type="project" value="TreeGrafter"/>
</dbReference>
<dbReference type="InterPro" id="IPR057721">
    <property type="entry name" value="BCD1_alpha/beta"/>
</dbReference>
<dbReference type="InterPro" id="IPR051639">
    <property type="entry name" value="BCD1"/>
</dbReference>
<dbReference type="GO" id="GO:0048254">
    <property type="term" value="P:snoRNA localization"/>
    <property type="evidence" value="ECO:0007669"/>
    <property type="project" value="TreeGrafter"/>
</dbReference>
<keyword evidence="3" id="KW-0597">Phosphoprotein</keyword>
<evidence type="ECO:0000256" key="2">
    <source>
        <dbReference type="ARBA" id="ARBA00022517"/>
    </source>
</evidence>
<comment type="function">
    <text evidence="8">Required for box C/D snoRNAs accumulation involved in snoRNA processing, snoRNA transport to the nucleolus and ribosome biogenesis.</text>
</comment>
<evidence type="ECO:0000256" key="11">
    <source>
        <dbReference type="ARBA" id="ARBA00068630"/>
    </source>
</evidence>
<evidence type="ECO:0000259" key="15">
    <source>
        <dbReference type="PROSITE" id="PS51083"/>
    </source>
</evidence>
<feature type="region of interest" description="Disordered" evidence="14">
    <location>
        <begin position="156"/>
        <end position="196"/>
    </location>
</feature>
<dbReference type="GO" id="GO:0070761">
    <property type="term" value="C:pre-snoRNP complex"/>
    <property type="evidence" value="ECO:0007669"/>
    <property type="project" value="TreeGrafter"/>
</dbReference>
<dbReference type="CDD" id="cd23023">
    <property type="entry name" value="zf-HIT_BCD1"/>
    <property type="match status" value="1"/>
</dbReference>
<keyword evidence="2" id="KW-0690">Ribosome biogenesis</keyword>
<dbReference type="Pfam" id="PF25790">
    <property type="entry name" value="BCD1"/>
    <property type="match status" value="1"/>
</dbReference>
<reference evidence="16" key="1">
    <citation type="submission" date="2023-10" db="EMBL/GenBank/DDBJ databases">
        <title>Genome assembly of Pristionchus species.</title>
        <authorList>
            <person name="Yoshida K."/>
            <person name="Sommer R.J."/>
        </authorList>
    </citation>
    <scope>NUCLEOTIDE SEQUENCE</scope>
    <source>
        <strain evidence="16">RS5133</strain>
    </source>
</reference>
<name>A0AAV5UZA6_9BILA</name>
<evidence type="ECO:0000256" key="9">
    <source>
        <dbReference type="ARBA" id="ARBA00049654"/>
    </source>
</evidence>
<evidence type="ECO:0000256" key="3">
    <source>
        <dbReference type="ARBA" id="ARBA00022553"/>
    </source>
</evidence>
<dbReference type="AlphaFoldDB" id="A0AAV5UZA6"/>
<protein>
    <recommendedName>
        <fullName evidence="11">Box C/D snoRNA protein 1</fullName>
    </recommendedName>
    <alternativeName>
        <fullName evidence="12">Zinc finger HIT domain-containing protein 6</fullName>
    </alternativeName>
</protein>
<keyword evidence="6" id="KW-0862">Zinc</keyword>
<comment type="similarity">
    <text evidence="9">Belongs to the BCD1 family.</text>
</comment>
<evidence type="ECO:0000256" key="7">
    <source>
        <dbReference type="ARBA" id="ARBA00022843"/>
    </source>
</evidence>
<feature type="region of interest" description="Disordered" evidence="14">
    <location>
        <begin position="406"/>
        <end position="546"/>
    </location>
</feature>
<keyword evidence="1" id="KW-1017">Isopeptide bond</keyword>
<evidence type="ECO:0000313" key="17">
    <source>
        <dbReference type="Proteomes" id="UP001432322"/>
    </source>
</evidence>
<evidence type="ECO:0000256" key="4">
    <source>
        <dbReference type="ARBA" id="ARBA00022723"/>
    </source>
</evidence>
<feature type="compositionally biased region" description="Gly residues" evidence="14">
    <location>
        <begin position="409"/>
        <end position="459"/>
    </location>
</feature>
<evidence type="ECO:0000256" key="12">
    <source>
        <dbReference type="ARBA" id="ARBA00077531"/>
    </source>
</evidence>
<evidence type="ECO:0000256" key="13">
    <source>
        <dbReference type="PROSITE-ProRule" id="PRU00453"/>
    </source>
</evidence>
<dbReference type="EMBL" id="BTSY01000001">
    <property type="protein sequence ID" value="GMT10875.1"/>
    <property type="molecule type" value="Genomic_DNA"/>
</dbReference>
<feature type="compositionally biased region" description="Basic and acidic residues" evidence="14">
    <location>
        <begin position="523"/>
        <end position="536"/>
    </location>
</feature>
<evidence type="ECO:0000256" key="1">
    <source>
        <dbReference type="ARBA" id="ARBA00022499"/>
    </source>
</evidence>
<evidence type="ECO:0000256" key="6">
    <source>
        <dbReference type="ARBA" id="ARBA00022833"/>
    </source>
</evidence>
<feature type="domain" description="HIT-type" evidence="15">
    <location>
        <begin position="82"/>
        <end position="116"/>
    </location>
</feature>
<proteinExistence type="inferred from homology"/>
<keyword evidence="17" id="KW-1185">Reference proteome</keyword>
<dbReference type="PROSITE" id="PS51083">
    <property type="entry name" value="ZF_HIT"/>
    <property type="match status" value="1"/>
</dbReference>
<sequence length="546" mass="59878">CAFSMTEAAVASDLLQPADAGSFEDAKVKEESDEDAPAEVSSKVGAICSDNDVKEFDDDEDSVRMAKMKAEEAARRAASNKCDVCGENEKKYRCPKCDSRSCSLACSKKHKEDDNCDGVRGPWQPVAKISRLNEQRVNEDARFLNQVVTGVRSTLAPKQEKAEQNAAAVPATPLVEGGETPATAPEAQGEEGDIQIPQPTFAPIPECLSEGLREQAACQSERFLIGACHKRRVFIYFNDNKMTEDASRHEQYSDTVFWAVTLEFRKEIRGEDGVGTGSFSSYEYTVQQVPESIHVRTIIKQFLRPRLHGPLVSKDQLDMDKLQPFIDATAEKINLFMPSWLRGEDKYYTVNSEATFLDNLRQRVVVNHPKIVLCLQSEFLSLEIITEEEQRMVAEARKVIREGRAGAYPRGGRGGGDRGGGFRGNHRGGPGGFHQHGGRGGGFGFGGGGRGRGGGGFHGGNKRPFDGGDRGGYGKRGRGDGGRGRGGGRQPYRNRELDDFDPFEPFSGPSGAAMLESWNASVHKPEPEPSNEEQKPKNYFPDLDSM</sequence>
<dbReference type="GO" id="GO:0005634">
    <property type="term" value="C:nucleus"/>
    <property type="evidence" value="ECO:0007669"/>
    <property type="project" value="TreeGrafter"/>
</dbReference>
<evidence type="ECO:0000256" key="10">
    <source>
        <dbReference type="ARBA" id="ARBA00061949"/>
    </source>
</evidence>
<dbReference type="FunFam" id="3.30.60.190:FF:000001">
    <property type="entry name" value="box C/D snoRNA protein 1"/>
    <property type="match status" value="1"/>
</dbReference>
<keyword evidence="4" id="KW-0479">Metal-binding</keyword>
<gene>
    <name evidence="16" type="ORF">PFISCL1PPCAC_2172</name>
</gene>
<dbReference type="InterPro" id="IPR007529">
    <property type="entry name" value="Znf_HIT"/>
</dbReference>
<dbReference type="Pfam" id="PF04438">
    <property type="entry name" value="zf-HIT"/>
    <property type="match status" value="1"/>
</dbReference>
<evidence type="ECO:0000256" key="14">
    <source>
        <dbReference type="SAM" id="MobiDB-lite"/>
    </source>
</evidence>
<dbReference type="GO" id="GO:0008270">
    <property type="term" value="F:zinc ion binding"/>
    <property type="evidence" value="ECO:0007669"/>
    <property type="project" value="UniProtKB-UniRule"/>
</dbReference>
<comment type="subunit">
    <text evidence="10">Interacts with FBL, SNU13, NOP58, NUFIP1, RUVBL1, RUVBL2 and TAF9. Interacts (via HIT-type zinc finger) with the RUVBL1/RUVBL2 complex in the presence of ADP.</text>
</comment>
<feature type="non-terminal residue" evidence="16">
    <location>
        <position position="1"/>
    </location>
</feature>
<accession>A0AAV5UZA6</accession>
<dbReference type="PANTHER" id="PTHR13483">
    <property type="entry name" value="BOX C_D SNORNA PROTEIN 1-RELATED"/>
    <property type="match status" value="1"/>
</dbReference>
<dbReference type="Proteomes" id="UP001432322">
    <property type="component" value="Unassembled WGS sequence"/>
</dbReference>
<evidence type="ECO:0000256" key="8">
    <source>
        <dbReference type="ARBA" id="ARBA00049598"/>
    </source>
</evidence>
<evidence type="ECO:0000313" key="16">
    <source>
        <dbReference type="EMBL" id="GMT10875.1"/>
    </source>
</evidence>
<evidence type="ECO:0000256" key="5">
    <source>
        <dbReference type="ARBA" id="ARBA00022771"/>
    </source>
</evidence>
<feature type="region of interest" description="Disordered" evidence="14">
    <location>
        <begin position="20"/>
        <end position="45"/>
    </location>
</feature>
<dbReference type="SUPFAM" id="SSF144232">
    <property type="entry name" value="HIT/MYND zinc finger-like"/>
    <property type="match status" value="1"/>
</dbReference>
<dbReference type="Gene3D" id="3.30.60.190">
    <property type="match status" value="1"/>
</dbReference>
<keyword evidence="5 13" id="KW-0863">Zinc-finger</keyword>
<dbReference type="PANTHER" id="PTHR13483:SF11">
    <property type="entry name" value="ZINC FINGER HIT DOMAIN-CONTAINING PROTEIN 3"/>
    <property type="match status" value="1"/>
</dbReference>